<feature type="compositionally biased region" description="Basic and acidic residues" evidence="4">
    <location>
        <begin position="508"/>
        <end position="537"/>
    </location>
</feature>
<feature type="region of interest" description="Disordered" evidence="4">
    <location>
        <begin position="394"/>
        <end position="413"/>
    </location>
</feature>
<dbReference type="PROSITE" id="PS51061">
    <property type="entry name" value="R3H"/>
    <property type="match status" value="1"/>
</dbReference>
<evidence type="ECO:0000256" key="3">
    <source>
        <dbReference type="ARBA" id="ARBA00031923"/>
    </source>
</evidence>
<dbReference type="SUPFAM" id="SSF53098">
    <property type="entry name" value="Ribonuclease H-like"/>
    <property type="match status" value="1"/>
</dbReference>
<dbReference type="EMBL" id="HBEO01013897">
    <property type="protein sequence ID" value="CAD8482258.1"/>
    <property type="molecule type" value="Transcribed_RNA"/>
</dbReference>
<feature type="region of interest" description="Disordered" evidence="4">
    <location>
        <begin position="500"/>
        <end position="537"/>
    </location>
</feature>
<dbReference type="Gene3D" id="3.30.1370.50">
    <property type="entry name" value="R3H-like domain"/>
    <property type="match status" value="1"/>
</dbReference>
<organism evidence="6">
    <name type="scientific">Hanusia phi</name>
    <dbReference type="NCBI Taxonomy" id="3032"/>
    <lineage>
        <taxon>Eukaryota</taxon>
        <taxon>Cryptophyceae</taxon>
        <taxon>Pyrenomonadales</taxon>
        <taxon>Geminigeraceae</taxon>
        <taxon>Hanusia</taxon>
    </lineage>
</organism>
<feature type="compositionally biased region" description="Polar residues" evidence="4">
    <location>
        <begin position="394"/>
        <end position="410"/>
    </location>
</feature>
<dbReference type="InterPro" id="IPR051181">
    <property type="entry name" value="CAF1_poly(A)_ribonucleases"/>
</dbReference>
<evidence type="ECO:0000256" key="2">
    <source>
        <dbReference type="ARBA" id="ARBA00015918"/>
    </source>
</evidence>
<dbReference type="InterPro" id="IPR036867">
    <property type="entry name" value="R3H_dom_sf"/>
</dbReference>
<dbReference type="GO" id="GO:0003723">
    <property type="term" value="F:RNA binding"/>
    <property type="evidence" value="ECO:0007669"/>
    <property type="project" value="TreeGrafter"/>
</dbReference>
<name>A0A7S0HHF6_9CRYP</name>
<dbReference type="Gene3D" id="3.30.420.10">
    <property type="entry name" value="Ribonuclease H-like superfamily/Ribonuclease H"/>
    <property type="match status" value="1"/>
</dbReference>
<evidence type="ECO:0000313" key="6">
    <source>
        <dbReference type="EMBL" id="CAD8482258.1"/>
    </source>
</evidence>
<evidence type="ECO:0000256" key="1">
    <source>
        <dbReference type="ARBA" id="ARBA00008372"/>
    </source>
</evidence>
<gene>
    <name evidence="6" type="ORF">HPHI1048_LOCUS9442</name>
</gene>
<reference evidence="6" key="1">
    <citation type="submission" date="2021-01" db="EMBL/GenBank/DDBJ databases">
        <authorList>
            <person name="Corre E."/>
            <person name="Pelletier E."/>
            <person name="Niang G."/>
            <person name="Scheremetjew M."/>
            <person name="Finn R."/>
            <person name="Kale V."/>
            <person name="Holt S."/>
            <person name="Cochrane G."/>
            <person name="Meng A."/>
            <person name="Brown T."/>
            <person name="Cohen L."/>
        </authorList>
    </citation>
    <scope>NUCLEOTIDE SEQUENCE</scope>
    <source>
        <strain evidence="6">CCMP325</strain>
    </source>
</reference>
<dbReference type="GO" id="GO:0000175">
    <property type="term" value="F:3'-5'-RNA exonuclease activity"/>
    <property type="evidence" value="ECO:0007669"/>
    <property type="project" value="TreeGrafter"/>
</dbReference>
<protein>
    <recommendedName>
        <fullName evidence="2">Poly(A)-specific ribonuclease PARN</fullName>
    </recommendedName>
    <alternativeName>
        <fullName evidence="3">Polyadenylate-specific ribonuclease</fullName>
    </alternativeName>
</protein>
<dbReference type="InterPro" id="IPR006941">
    <property type="entry name" value="RNase_CAF1"/>
</dbReference>
<feature type="domain" description="R3H" evidence="5">
    <location>
        <begin position="162"/>
        <end position="228"/>
    </location>
</feature>
<dbReference type="AlphaFoldDB" id="A0A7S0HHF6"/>
<sequence length="537" mass="60638">MDVTTDNFQDVLKELKSLIDKCDFISIDCEFTGLDEAPATAIGTLRSASSGMANYTGMTAEEELQSRYEKIKASTMFLVVQVGICVFTWNAQTRSFIATPYNFYVFPREFKGLDRRFLCQAKCMSFLSSNHMDFNKLIKSGISYLNKQEEEYLREGITTKETEFIAGIRETIAEFLADETRSILILPQYDSYHRMLIHRDLSETFDDCFKKENVTVEREVCIKLQKNERTSSLGQTKAKIVESISNMAQKVEDKQIQAAIGFRHVIDHISSSKKLVVGHNMLLDMAQIEAQFCRDLPASCEEFKKNLHERFPLIVDTKSITSSDHPSFGLSFSGGTRLDAVFRTVMHDPFKKPIISLQDGCDKYKNNAQLHEAGYDAYMTGFVFLRTAQQIVMKSGSPSNSPQGKSSTGLTPRLKDLGVSCSRPIDVMIETLRMEGLLNKLYIMGGHSFHSLSLDDGGDEKMETCQKDGSNMGQMAVNSEYPQDSVNGNNGKGLWQIATSRSRNGKFHARDSRRPRQDSFEVNHAHKGQEKRPRMSV</sequence>
<proteinExistence type="inferred from homology"/>
<dbReference type="InterPro" id="IPR001374">
    <property type="entry name" value="R3H_dom"/>
</dbReference>
<evidence type="ECO:0000259" key="5">
    <source>
        <dbReference type="PROSITE" id="PS51061"/>
    </source>
</evidence>
<accession>A0A7S0HHF6</accession>
<dbReference type="SUPFAM" id="SSF82708">
    <property type="entry name" value="R3H domain"/>
    <property type="match status" value="1"/>
</dbReference>
<dbReference type="InterPro" id="IPR012337">
    <property type="entry name" value="RNaseH-like_sf"/>
</dbReference>
<dbReference type="PANTHER" id="PTHR15092">
    <property type="entry name" value="POLY A -SPECIFIC RIBONUCLEASE/TARGET OF EGR1, MEMBER 1"/>
    <property type="match status" value="1"/>
</dbReference>
<dbReference type="InterPro" id="IPR036397">
    <property type="entry name" value="RNaseH_sf"/>
</dbReference>
<dbReference type="PANTHER" id="PTHR15092:SF22">
    <property type="entry name" value="POLY(A)-SPECIFIC RIBONUCLEASE PNLDC1"/>
    <property type="match status" value="1"/>
</dbReference>
<evidence type="ECO:0000256" key="4">
    <source>
        <dbReference type="SAM" id="MobiDB-lite"/>
    </source>
</evidence>
<comment type="similarity">
    <text evidence="1">Belongs to the CAF1 family.</text>
</comment>
<dbReference type="Pfam" id="PF04857">
    <property type="entry name" value="CAF1"/>
    <property type="match status" value="1"/>
</dbReference>